<dbReference type="AlphaFoldDB" id="A0A2J8ACT3"/>
<organism evidence="4 5">
    <name type="scientific">Tetrabaena socialis</name>
    <dbReference type="NCBI Taxonomy" id="47790"/>
    <lineage>
        <taxon>Eukaryota</taxon>
        <taxon>Viridiplantae</taxon>
        <taxon>Chlorophyta</taxon>
        <taxon>core chlorophytes</taxon>
        <taxon>Chlorophyceae</taxon>
        <taxon>CS clade</taxon>
        <taxon>Chlamydomonadales</taxon>
        <taxon>Tetrabaenaceae</taxon>
        <taxon>Tetrabaena</taxon>
    </lineage>
</organism>
<comment type="similarity">
    <text evidence="1">Belongs to the thioesterase family.</text>
</comment>
<dbReference type="Gene3D" id="3.40.50.1820">
    <property type="entry name" value="alpha/beta hydrolase"/>
    <property type="match status" value="1"/>
</dbReference>
<keyword evidence="5" id="KW-1185">Reference proteome</keyword>
<dbReference type="Pfam" id="PF00975">
    <property type="entry name" value="Thioesterase"/>
    <property type="match status" value="1"/>
</dbReference>
<evidence type="ECO:0000256" key="1">
    <source>
        <dbReference type="ARBA" id="ARBA00007169"/>
    </source>
</evidence>
<protein>
    <submittedName>
        <fullName evidence="4">Linear gramicidin dehydrogenase LgrE</fullName>
    </submittedName>
</protein>
<dbReference type="InterPro" id="IPR012223">
    <property type="entry name" value="TEII"/>
</dbReference>
<dbReference type="PANTHER" id="PTHR11487">
    <property type="entry name" value="THIOESTERASE"/>
    <property type="match status" value="1"/>
</dbReference>
<evidence type="ECO:0000259" key="3">
    <source>
        <dbReference type="Pfam" id="PF00975"/>
    </source>
</evidence>
<dbReference type="InterPro" id="IPR001031">
    <property type="entry name" value="Thioesterase"/>
</dbReference>
<dbReference type="SUPFAM" id="SSF53474">
    <property type="entry name" value="alpha/beta-Hydrolases"/>
    <property type="match status" value="1"/>
</dbReference>
<dbReference type="EMBL" id="PGGS01000059">
    <property type="protein sequence ID" value="PNH10334.1"/>
    <property type="molecule type" value="Genomic_DNA"/>
</dbReference>
<evidence type="ECO:0000256" key="2">
    <source>
        <dbReference type="SAM" id="MobiDB-lite"/>
    </source>
</evidence>
<dbReference type="PANTHER" id="PTHR11487:SF0">
    <property type="entry name" value="S-ACYL FATTY ACID SYNTHASE THIOESTERASE, MEDIUM CHAIN"/>
    <property type="match status" value="1"/>
</dbReference>
<feature type="compositionally biased region" description="Low complexity" evidence="2">
    <location>
        <begin position="56"/>
        <end position="102"/>
    </location>
</feature>
<accession>A0A2J8ACT3</accession>
<reference evidence="4 5" key="1">
    <citation type="journal article" date="2017" name="Mol. Biol. Evol.">
        <title>The 4-celled Tetrabaena socialis nuclear genome reveals the essential components for genetic control of cell number at the origin of multicellularity in the volvocine lineage.</title>
        <authorList>
            <person name="Featherston J."/>
            <person name="Arakaki Y."/>
            <person name="Hanschen E.R."/>
            <person name="Ferris P.J."/>
            <person name="Michod R.E."/>
            <person name="Olson B.J.S.C."/>
            <person name="Nozaki H."/>
            <person name="Durand P.M."/>
        </authorList>
    </citation>
    <scope>NUCLEOTIDE SEQUENCE [LARGE SCALE GENOMIC DNA]</scope>
    <source>
        <strain evidence="4 5">NIES-571</strain>
    </source>
</reference>
<evidence type="ECO:0000313" key="4">
    <source>
        <dbReference type="EMBL" id="PNH10334.1"/>
    </source>
</evidence>
<name>A0A2J8ACT3_9CHLO</name>
<feature type="region of interest" description="Disordered" evidence="2">
    <location>
        <begin position="56"/>
        <end position="117"/>
    </location>
</feature>
<dbReference type="InterPro" id="IPR029058">
    <property type="entry name" value="AB_hydrolase_fold"/>
</dbReference>
<sequence length="386" mass="41556">MLSPDDARKISLIEVLLEEAAEVYPDGRIGPPPEQEVLEWSEERIRQYFREQLAVAAQPTAAQNTAANEPTTASSSPAAAAPPELPNGANGAPTGGSASASAPTPPAQTPGLPAASPAWAPCDASAFARWFPGLALSRTATQRPRMRVLAFHSAGSAEDMWTSEGTGARRSPSPLLEWCRATGVELLAVQLPGRGARSKEPFITTAQGIAQELLPVVAASLASGVPYVMLSHSFGCWVGFELLRAAERAGLPMPRSWCLSAMPHPDIPLATRPWRPQRGLGDADFKDEMRGWDVNEVVFTPGVWELYEPVLRADNTVFDEYNLQRADVGGVRVPNGPVDVPPFEFPISAFWGTQDRPVAGNHLWPINNKEAKADWLKEVVGVFDGL</sequence>
<dbReference type="OrthoDB" id="541883at2759"/>
<evidence type="ECO:0000313" key="5">
    <source>
        <dbReference type="Proteomes" id="UP000236333"/>
    </source>
</evidence>
<dbReference type="Proteomes" id="UP000236333">
    <property type="component" value="Unassembled WGS sequence"/>
</dbReference>
<proteinExistence type="inferred from homology"/>
<dbReference type="GO" id="GO:0008610">
    <property type="term" value="P:lipid biosynthetic process"/>
    <property type="evidence" value="ECO:0007669"/>
    <property type="project" value="TreeGrafter"/>
</dbReference>
<comment type="caution">
    <text evidence="4">The sequence shown here is derived from an EMBL/GenBank/DDBJ whole genome shotgun (WGS) entry which is preliminary data.</text>
</comment>
<gene>
    <name evidence="4" type="ORF">TSOC_002942</name>
</gene>
<feature type="domain" description="Thioesterase" evidence="3">
    <location>
        <begin position="184"/>
        <end position="325"/>
    </location>
</feature>